<evidence type="ECO:0000313" key="2">
    <source>
        <dbReference type="Proteomes" id="UP000233837"/>
    </source>
</evidence>
<organism evidence="1 2">
    <name type="scientific">Dendrobium catenatum</name>
    <dbReference type="NCBI Taxonomy" id="906689"/>
    <lineage>
        <taxon>Eukaryota</taxon>
        <taxon>Viridiplantae</taxon>
        <taxon>Streptophyta</taxon>
        <taxon>Embryophyta</taxon>
        <taxon>Tracheophyta</taxon>
        <taxon>Spermatophyta</taxon>
        <taxon>Magnoliopsida</taxon>
        <taxon>Liliopsida</taxon>
        <taxon>Asparagales</taxon>
        <taxon>Orchidaceae</taxon>
        <taxon>Epidendroideae</taxon>
        <taxon>Malaxideae</taxon>
        <taxon>Dendrobiinae</taxon>
        <taxon>Dendrobium</taxon>
    </lineage>
</organism>
<proteinExistence type="predicted"/>
<dbReference type="EMBL" id="KZ505230">
    <property type="protein sequence ID" value="PKU60164.1"/>
    <property type="molecule type" value="Genomic_DNA"/>
</dbReference>
<name>A0A2I0V9S8_9ASPA</name>
<keyword evidence="2" id="KW-1185">Reference proteome</keyword>
<sequence>MLKNYTEIIAGEHRGWFWSSRRLAAEVSHGCRIWRWCWFRPFMADTMSSPRRPLTLG</sequence>
<dbReference type="Proteomes" id="UP000233837">
    <property type="component" value="Unassembled WGS sequence"/>
</dbReference>
<reference evidence="1 2" key="1">
    <citation type="journal article" date="2016" name="Sci. Rep.">
        <title>The Dendrobium catenatum Lindl. genome sequence provides insights into polysaccharide synthase, floral development and adaptive evolution.</title>
        <authorList>
            <person name="Zhang G.Q."/>
            <person name="Xu Q."/>
            <person name="Bian C."/>
            <person name="Tsai W.C."/>
            <person name="Yeh C.M."/>
            <person name="Liu K.W."/>
            <person name="Yoshida K."/>
            <person name="Zhang L.S."/>
            <person name="Chang S.B."/>
            <person name="Chen F."/>
            <person name="Shi Y."/>
            <person name="Su Y.Y."/>
            <person name="Zhang Y.Q."/>
            <person name="Chen L.J."/>
            <person name="Yin Y."/>
            <person name="Lin M."/>
            <person name="Huang H."/>
            <person name="Deng H."/>
            <person name="Wang Z.W."/>
            <person name="Zhu S.L."/>
            <person name="Zhao X."/>
            <person name="Deng C."/>
            <person name="Niu S.C."/>
            <person name="Huang J."/>
            <person name="Wang M."/>
            <person name="Liu G.H."/>
            <person name="Yang H.J."/>
            <person name="Xiao X.J."/>
            <person name="Hsiao Y.Y."/>
            <person name="Wu W.L."/>
            <person name="Chen Y.Y."/>
            <person name="Mitsuda N."/>
            <person name="Ohme-Takagi M."/>
            <person name="Luo Y.B."/>
            <person name="Van de Peer Y."/>
            <person name="Liu Z.J."/>
        </authorList>
    </citation>
    <scope>NUCLEOTIDE SEQUENCE [LARGE SCALE GENOMIC DNA]</scope>
    <source>
        <tissue evidence="1">The whole plant</tissue>
    </source>
</reference>
<dbReference type="AlphaFoldDB" id="A0A2I0V9S8"/>
<accession>A0A2I0V9S8</accession>
<reference evidence="1 2" key="2">
    <citation type="journal article" date="2017" name="Nature">
        <title>The Apostasia genome and the evolution of orchids.</title>
        <authorList>
            <person name="Zhang G.Q."/>
            <person name="Liu K.W."/>
            <person name="Li Z."/>
            <person name="Lohaus R."/>
            <person name="Hsiao Y.Y."/>
            <person name="Niu S.C."/>
            <person name="Wang J.Y."/>
            <person name="Lin Y.C."/>
            <person name="Xu Q."/>
            <person name="Chen L.J."/>
            <person name="Yoshida K."/>
            <person name="Fujiwara S."/>
            <person name="Wang Z.W."/>
            <person name="Zhang Y.Q."/>
            <person name="Mitsuda N."/>
            <person name="Wang M."/>
            <person name="Liu G.H."/>
            <person name="Pecoraro L."/>
            <person name="Huang H.X."/>
            <person name="Xiao X.J."/>
            <person name="Lin M."/>
            <person name="Wu X.Y."/>
            <person name="Wu W.L."/>
            <person name="Chen Y.Y."/>
            <person name="Chang S.B."/>
            <person name="Sakamoto S."/>
            <person name="Ohme-Takagi M."/>
            <person name="Yagi M."/>
            <person name="Zeng S.J."/>
            <person name="Shen C.Y."/>
            <person name="Yeh C.M."/>
            <person name="Luo Y.B."/>
            <person name="Tsai W.C."/>
            <person name="Van de Peer Y."/>
            <person name="Liu Z.J."/>
        </authorList>
    </citation>
    <scope>NUCLEOTIDE SEQUENCE [LARGE SCALE GENOMIC DNA]</scope>
    <source>
        <tissue evidence="1">The whole plant</tissue>
    </source>
</reference>
<protein>
    <submittedName>
        <fullName evidence="1">Uncharacterized protein</fullName>
    </submittedName>
</protein>
<gene>
    <name evidence="1" type="ORF">MA16_Dca028627</name>
</gene>
<evidence type="ECO:0000313" key="1">
    <source>
        <dbReference type="EMBL" id="PKU60164.1"/>
    </source>
</evidence>